<name>A0A1M7GTD1_9FIRM</name>
<evidence type="ECO:0000256" key="1">
    <source>
        <dbReference type="SAM" id="Coils"/>
    </source>
</evidence>
<protein>
    <submittedName>
        <fullName evidence="2">Uncharacterized protein</fullName>
    </submittedName>
</protein>
<dbReference type="RefSeq" id="WP_073284257.1">
    <property type="nucleotide sequence ID" value="NZ_FRCP01000007.1"/>
</dbReference>
<evidence type="ECO:0000313" key="3">
    <source>
        <dbReference type="Proteomes" id="UP000184038"/>
    </source>
</evidence>
<feature type="coiled-coil region" evidence="1">
    <location>
        <begin position="79"/>
        <end position="140"/>
    </location>
</feature>
<proteinExistence type="predicted"/>
<keyword evidence="1" id="KW-0175">Coiled coil</keyword>
<sequence length="164" mass="19201">MAINQVISNTHYRNSLSKKAESQKVDVSEVEESFNKAMKNYSALVENRLENGEPSYPIGSCDMTQKEWDTLITKIDTSIDQIKEELKERIKVLKEREEKQRIYKEIKAEKDLTKKERLEKEDLEKELEGSLKKAELEEKVAEDIIRVNQENVVTKEQIKQLITE</sequence>
<dbReference type="STRING" id="1120996.SAMN02746066_01105"/>
<dbReference type="AlphaFoldDB" id="A0A1M7GTD1"/>
<dbReference type="Proteomes" id="UP000184038">
    <property type="component" value="Unassembled WGS sequence"/>
</dbReference>
<reference evidence="2 3" key="1">
    <citation type="submission" date="2016-11" db="EMBL/GenBank/DDBJ databases">
        <authorList>
            <person name="Jaros S."/>
            <person name="Januszkiewicz K."/>
            <person name="Wedrychowicz H."/>
        </authorList>
    </citation>
    <scope>NUCLEOTIDE SEQUENCE [LARGE SCALE GENOMIC DNA]</scope>
    <source>
        <strain evidence="2 3">DSM 15930</strain>
    </source>
</reference>
<dbReference type="OrthoDB" id="2065570at2"/>
<keyword evidence="3" id="KW-1185">Reference proteome</keyword>
<organism evidence="2 3">
    <name type="scientific">Anaerosporobacter mobilis DSM 15930</name>
    <dbReference type="NCBI Taxonomy" id="1120996"/>
    <lineage>
        <taxon>Bacteria</taxon>
        <taxon>Bacillati</taxon>
        <taxon>Bacillota</taxon>
        <taxon>Clostridia</taxon>
        <taxon>Lachnospirales</taxon>
        <taxon>Lachnospiraceae</taxon>
        <taxon>Anaerosporobacter</taxon>
    </lineage>
</organism>
<gene>
    <name evidence="2" type="ORF">SAMN02746066_01105</name>
</gene>
<evidence type="ECO:0000313" key="2">
    <source>
        <dbReference type="EMBL" id="SHM19460.1"/>
    </source>
</evidence>
<dbReference type="EMBL" id="FRCP01000007">
    <property type="protein sequence ID" value="SHM19460.1"/>
    <property type="molecule type" value="Genomic_DNA"/>
</dbReference>
<accession>A0A1M7GTD1</accession>